<evidence type="ECO:0000256" key="1">
    <source>
        <dbReference type="SAM" id="MobiDB-lite"/>
    </source>
</evidence>
<evidence type="ECO:0000313" key="3">
    <source>
        <dbReference type="Proteomes" id="UP000248899"/>
    </source>
</evidence>
<proteinExistence type="predicted"/>
<dbReference type="AlphaFoldDB" id="A0AAQ0JKG7"/>
<sequence>MNLEARGSRLAARGSRLAARGSRLTAHGSRLTAHGRDGAMERMKVGPRVGTVSTAHRHS</sequence>
<dbReference type="EMBL" id="QLUZ01000005">
    <property type="protein sequence ID" value="RAQ11897.1"/>
    <property type="molecule type" value="Genomic_DNA"/>
</dbReference>
<accession>A0AAQ0JKG7</accession>
<organism evidence="2 3">
    <name type="scientific">Burkholderia cepacia</name>
    <name type="common">Pseudomonas cepacia</name>
    <dbReference type="NCBI Taxonomy" id="292"/>
    <lineage>
        <taxon>Bacteria</taxon>
        <taxon>Pseudomonadati</taxon>
        <taxon>Pseudomonadota</taxon>
        <taxon>Betaproteobacteria</taxon>
        <taxon>Burkholderiales</taxon>
        <taxon>Burkholderiaceae</taxon>
        <taxon>Burkholderia</taxon>
        <taxon>Burkholderia cepacia complex</taxon>
    </lineage>
</organism>
<comment type="caution">
    <text evidence="2">The sequence shown here is derived from an EMBL/GenBank/DDBJ whole genome shotgun (WGS) entry which is preliminary data.</text>
</comment>
<gene>
    <name evidence="2" type="ORF">DPR02_11450</name>
</gene>
<evidence type="ECO:0000313" key="2">
    <source>
        <dbReference type="EMBL" id="RAQ11897.1"/>
    </source>
</evidence>
<name>A0AAQ0JKG7_BURCE</name>
<feature type="region of interest" description="Disordered" evidence="1">
    <location>
        <begin position="1"/>
        <end position="59"/>
    </location>
</feature>
<protein>
    <submittedName>
        <fullName evidence="2">Uncharacterized protein</fullName>
    </submittedName>
</protein>
<reference evidence="2 3" key="1">
    <citation type="submission" date="2018-06" db="EMBL/GenBank/DDBJ databases">
        <title>Towards the identification of Burkholderia cepacia strain which caused fatal septicemia.</title>
        <authorList>
            <person name="Bui L.A.T."/>
            <person name="Zakharova I.B."/>
            <person name="Shpak I.M."/>
            <person name="Teteryatnikova N."/>
            <person name="Ustinov D.V."/>
            <person name="Kuzyutina Y.A."/>
            <person name="Nguyen H.N."/>
            <person name="Antonov A.S."/>
            <person name="Avdyusheva E.F."/>
            <person name="Victorov D.V."/>
        </authorList>
    </citation>
    <scope>NUCLEOTIDE SEQUENCE [LARGE SCALE GENOMIC DNA]</scope>
    <source>
        <strain evidence="2 3">PT02</strain>
    </source>
</reference>
<feature type="compositionally biased region" description="Low complexity" evidence="1">
    <location>
        <begin position="8"/>
        <end position="24"/>
    </location>
</feature>
<feature type="compositionally biased region" description="Basic and acidic residues" evidence="1">
    <location>
        <begin position="34"/>
        <end position="44"/>
    </location>
</feature>
<dbReference type="Proteomes" id="UP000248899">
    <property type="component" value="Unassembled WGS sequence"/>
</dbReference>